<keyword evidence="2" id="KW-1185">Reference proteome</keyword>
<evidence type="ECO:0000313" key="1">
    <source>
        <dbReference type="EMBL" id="KAL1248076.1"/>
    </source>
</evidence>
<dbReference type="PANTHER" id="PTHR45913:SF9">
    <property type="entry name" value="GENERAL TRANSCRIPTION FACTOR II-I REPEAT DOMAIN-CONTAINING PROTEIN 2-LIKE-RELATED"/>
    <property type="match status" value="1"/>
</dbReference>
<reference evidence="1 2" key="1">
    <citation type="submission" date="2023-09" db="EMBL/GenBank/DDBJ databases">
        <authorList>
            <person name="Wang M."/>
        </authorList>
    </citation>
    <scope>NUCLEOTIDE SEQUENCE [LARGE SCALE GENOMIC DNA]</scope>
    <source>
        <strain evidence="1">GT-2023</strain>
        <tissue evidence="1">Liver</tissue>
    </source>
</reference>
<protein>
    <submittedName>
        <fullName evidence="1">Uncharacterized protein</fullName>
    </submittedName>
</protein>
<accession>A0ABR3L587</accession>
<dbReference type="Proteomes" id="UP001558613">
    <property type="component" value="Unassembled WGS sequence"/>
</dbReference>
<sequence length="245" mass="28174">MVGRKSGLATLVSQKASECGGKVVKYHCILHQEQLCAKSVGLVDVMRDVVKIVNNIHSKALSHRQFKALMNEMDAQYGDVLYHQEVRWLSRGKVLRRFFDLRDEIEFFRKARMLQGKDQIITQIFDHVRAFKQKLLLLRRHLSAGNVANFPCLGEAGMVKEKVHEYDAVLSNLIQEFDSCFEDFRHNTADFELFAQPFTISVDAVRDDLQMELIDLQCDSVLKHKFTSTNVSQQTGTQRCASRHK</sequence>
<organism evidence="1 2">
    <name type="scientific">Cirrhinus molitorella</name>
    <name type="common">mud carp</name>
    <dbReference type="NCBI Taxonomy" id="172907"/>
    <lineage>
        <taxon>Eukaryota</taxon>
        <taxon>Metazoa</taxon>
        <taxon>Chordata</taxon>
        <taxon>Craniata</taxon>
        <taxon>Vertebrata</taxon>
        <taxon>Euteleostomi</taxon>
        <taxon>Actinopterygii</taxon>
        <taxon>Neopterygii</taxon>
        <taxon>Teleostei</taxon>
        <taxon>Ostariophysi</taxon>
        <taxon>Cypriniformes</taxon>
        <taxon>Cyprinidae</taxon>
        <taxon>Labeoninae</taxon>
        <taxon>Labeonini</taxon>
        <taxon>Cirrhinus</taxon>
    </lineage>
</organism>
<proteinExistence type="predicted"/>
<name>A0ABR3L587_9TELE</name>
<dbReference type="EMBL" id="JAYMGO010000025">
    <property type="protein sequence ID" value="KAL1248076.1"/>
    <property type="molecule type" value="Genomic_DNA"/>
</dbReference>
<evidence type="ECO:0000313" key="2">
    <source>
        <dbReference type="Proteomes" id="UP001558613"/>
    </source>
</evidence>
<gene>
    <name evidence="1" type="ORF">QQF64_023452</name>
</gene>
<dbReference type="PANTHER" id="PTHR45913">
    <property type="entry name" value="EPM2A-INTERACTING PROTEIN 1"/>
    <property type="match status" value="1"/>
</dbReference>
<comment type="caution">
    <text evidence="1">The sequence shown here is derived from an EMBL/GenBank/DDBJ whole genome shotgun (WGS) entry which is preliminary data.</text>
</comment>